<dbReference type="SUPFAM" id="SSF54862">
    <property type="entry name" value="4Fe-4S ferredoxins"/>
    <property type="match status" value="1"/>
</dbReference>
<dbReference type="InterPro" id="IPR017896">
    <property type="entry name" value="4Fe4S_Fe-S-bd"/>
</dbReference>
<dbReference type="InterPro" id="IPR017900">
    <property type="entry name" value="4Fe4S_Fe_S_CS"/>
</dbReference>
<feature type="non-terminal residue" evidence="6">
    <location>
        <position position="153"/>
    </location>
</feature>
<accession>X1FGW0</accession>
<dbReference type="GO" id="GO:0046872">
    <property type="term" value="F:metal ion binding"/>
    <property type="evidence" value="ECO:0007669"/>
    <property type="project" value="UniProtKB-KW"/>
</dbReference>
<reference evidence="6" key="1">
    <citation type="journal article" date="2014" name="Front. Microbiol.">
        <title>High frequency of phylogenetically diverse reductive dehalogenase-homologous genes in deep subseafloor sedimentary metagenomes.</title>
        <authorList>
            <person name="Kawai M."/>
            <person name="Futagami T."/>
            <person name="Toyoda A."/>
            <person name="Takaki Y."/>
            <person name="Nishi S."/>
            <person name="Hori S."/>
            <person name="Arai W."/>
            <person name="Tsubouchi T."/>
            <person name="Morono Y."/>
            <person name="Uchiyama I."/>
            <person name="Ito T."/>
            <person name="Fujiyama A."/>
            <person name="Inagaki F."/>
            <person name="Takami H."/>
        </authorList>
    </citation>
    <scope>NUCLEOTIDE SEQUENCE</scope>
    <source>
        <strain evidence="6">Expedition CK06-06</strain>
    </source>
</reference>
<feature type="domain" description="4Fe-4S ferredoxin-type" evidence="5">
    <location>
        <begin position="135"/>
        <end position="153"/>
    </location>
</feature>
<organism evidence="6">
    <name type="scientific">marine sediment metagenome</name>
    <dbReference type="NCBI Taxonomy" id="412755"/>
    <lineage>
        <taxon>unclassified sequences</taxon>
        <taxon>metagenomes</taxon>
        <taxon>ecological metagenomes</taxon>
    </lineage>
</organism>
<dbReference type="EMBL" id="BARU01008763">
    <property type="protein sequence ID" value="GAH44891.1"/>
    <property type="molecule type" value="Genomic_DNA"/>
</dbReference>
<evidence type="ECO:0000256" key="2">
    <source>
        <dbReference type="ARBA" id="ARBA00022723"/>
    </source>
</evidence>
<feature type="domain" description="4Fe-4S ferredoxin-type" evidence="5">
    <location>
        <begin position="26"/>
        <end position="55"/>
    </location>
</feature>
<evidence type="ECO:0000259" key="5">
    <source>
        <dbReference type="PROSITE" id="PS51379"/>
    </source>
</evidence>
<evidence type="ECO:0000313" key="6">
    <source>
        <dbReference type="EMBL" id="GAH44891.1"/>
    </source>
</evidence>
<keyword evidence="2" id="KW-0479">Metal-binding</keyword>
<dbReference type="Gene3D" id="3.30.70.20">
    <property type="match status" value="2"/>
</dbReference>
<dbReference type="GO" id="GO:0051539">
    <property type="term" value="F:4 iron, 4 sulfur cluster binding"/>
    <property type="evidence" value="ECO:0007669"/>
    <property type="project" value="UniProtKB-KW"/>
</dbReference>
<keyword evidence="4" id="KW-0411">Iron-sulfur</keyword>
<dbReference type="PANTHER" id="PTHR24960">
    <property type="entry name" value="PHOTOSYSTEM I IRON-SULFUR CENTER-RELATED"/>
    <property type="match status" value="1"/>
</dbReference>
<keyword evidence="3" id="KW-0408">Iron</keyword>
<name>X1FGW0_9ZZZZ</name>
<gene>
    <name evidence="6" type="ORF">S03H2_17046</name>
</gene>
<evidence type="ECO:0000256" key="1">
    <source>
        <dbReference type="ARBA" id="ARBA00022485"/>
    </source>
</evidence>
<dbReference type="AlphaFoldDB" id="X1FGW0"/>
<dbReference type="PROSITE" id="PS51379">
    <property type="entry name" value="4FE4S_FER_2"/>
    <property type="match status" value="3"/>
</dbReference>
<dbReference type="PANTHER" id="PTHR24960:SF79">
    <property type="entry name" value="PHOTOSYSTEM I IRON-SULFUR CENTER"/>
    <property type="match status" value="1"/>
</dbReference>
<evidence type="ECO:0000256" key="4">
    <source>
        <dbReference type="ARBA" id="ARBA00023014"/>
    </source>
</evidence>
<evidence type="ECO:0000256" key="3">
    <source>
        <dbReference type="ARBA" id="ARBA00023004"/>
    </source>
</evidence>
<proteinExistence type="predicted"/>
<dbReference type="InterPro" id="IPR050157">
    <property type="entry name" value="PSI_iron-sulfur_center"/>
</dbReference>
<sequence>MSYPRVERITNNHTDEFVLNFYIKNQSIEFNRDRCTGCSVCVKVCPKGVITQTHQGKIRVKTKDLFPEITDATMCSYCGTCVYMCPFSAITLKKNGKAIALNDIPIVKEKVVPKLDSIRIKCKKNNKYAKVYVEGKVKIDWNRCISCFSCYEV</sequence>
<protein>
    <recommendedName>
        <fullName evidence="5">4Fe-4S ferredoxin-type domain-containing protein</fullName>
    </recommendedName>
</protein>
<feature type="domain" description="4Fe-4S ferredoxin-type" evidence="5">
    <location>
        <begin position="65"/>
        <end position="95"/>
    </location>
</feature>
<dbReference type="PROSITE" id="PS00198">
    <property type="entry name" value="4FE4S_FER_1"/>
    <property type="match status" value="2"/>
</dbReference>
<keyword evidence="1" id="KW-0004">4Fe-4S</keyword>
<comment type="caution">
    <text evidence="6">The sequence shown here is derived from an EMBL/GenBank/DDBJ whole genome shotgun (WGS) entry which is preliminary data.</text>
</comment>
<dbReference type="Pfam" id="PF12838">
    <property type="entry name" value="Fer4_7"/>
    <property type="match status" value="1"/>
</dbReference>